<evidence type="ECO:0000256" key="7">
    <source>
        <dbReference type="ARBA" id="ARBA00022982"/>
    </source>
</evidence>
<dbReference type="FunFam" id="1.20.5.260:FF:000001">
    <property type="entry name" value="Cytochrome b-c1 complex subunit 9"/>
    <property type="match status" value="1"/>
</dbReference>
<evidence type="ECO:0000256" key="4">
    <source>
        <dbReference type="ARBA" id="ARBA00022660"/>
    </source>
</evidence>
<proteinExistence type="inferred from homology"/>
<dbReference type="AlphaFoldDB" id="C4JFX1"/>
<dbReference type="PANTHER" id="PTHR12980:SF0">
    <property type="entry name" value="CYTOCHROME B-C1 COMPLEX SUBUNIT 9"/>
    <property type="match status" value="1"/>
</dbReference>
<evidence type="ECO:0000256" key="9">
    <source>
        <dbReference type="ARBA" id="ARBA00023128"/>
    </source>
</evidence>
<dbReference type="GeneID" id="8438255"/>
<dbReference type="PANTHER" id="PTHR12980">
    <property type="entry name" value="UBIQUINOL-CYTOCHROME C REDUCTASE COMPLEX, SUBUNIT X"/>
    <property type="match status" value="1"/>
</dbReference>
<dbReference type="eggNOG" id="KOG3494">
    <property type="taxonomic scope" value="Eukaryota"/>
</dbReference>
<keyword evidence="9" id="KW-0496">Mitochondrion</keyword>
<keyword evidence="3" id="KW-0813">Transport</keyword>
<evidence type="ECO:0000313" key="14">
    <source>
        <dbReference type="Proteomes" id="UP000002058"/>
    </source>
</evidence>
<sequence>MAGVSPYALIPFPPQSTSKALYPWRHRWGSSARLIAAFSTFIRRNAVFLGSIFVGAFAFEIAFDTVSNRVWDTINRGVCTGPSRG</sequence>
<gene>
    <name evidence="13" type="ORF">UREG_01051</name>
</gene>
<dbReference type="RefSeq" id="XP_002541535.1">
    <property type="nucleotide sequence ID" value="XM_002541489.1"/>
</dbReference>
<dbReference type="KEGG" id="ure:UREG_01051"/>
<keyword evidence="5 12" id="KW-0812">Transmembrane</keyword>
<dbReference type="HOGENOM" id="CLU_178677_0_0_1"/>
<dbReference type="EMBL" id="CH476615">
    <property type="protein sequence ID" value="EEP76202.1"/>
    <property type="molecule type" value="Genomic_DNA"/>
</dbReference>
<protein>
    <recommendedName>
        <fullName evidence="11">Complex III subunit 9</fullName>
    </recommendedName>
</protein>
<evidence type="ECO:0000256" key="12">
    <source>
        <dbReference type="SAM" id="Phobius"/>
    </source>
</evidence>
<keyword evidence="14" id="KW-1185">Reference proteome</keyword>
<evidence type="ECO:0000256" key="3">
    <source>
        <dbReference type="ARBA" id="ARBA00022448"/>
    </source>
</evidence>
<evidence type="ECO:0000256" key="1">
    <source>
        <dbReference type="ARBA" id="ARBA00004434"/>
    </source>
</evidence>
<evidence type="ECO:0000256" key="6">
    <source>
        <dbReference type="ARBA" id="ARBA00022792"/>
    </source>
</evidence>
<dbReference type="Proteomes" id="UP000002058">
    <property type="component" value="Unassembled WGS sequence"/>
</dbReference>
<dbReference type="STRING" id="336963.C4JFX1"/>
<reference evidence="14" key="1">
    <citation type="journal article" date="2009" name="Genome Res.">
        <title>Comparative genomic analyses of the human fungal pathogens Coccidioides and their relatives.</title>
        <authorList>
            <person name="Sharpton T.J."/>
            <person name="Stajich J.E."/>
            <person name="Rounsley S.D."/>
            <person name="Gardner M.J."/>
            <person name="Wortman J.R."/>
            <person name="Jordar V.S."/>
            <person name="Maiti R."/>
            <person name="Kodira C.D."/>
            <person name="Neafsey D.E."/>
            <person name="Zeng Q."/>
            <person name="Hung C.-Y."/>
            <person name="McMahan C."/>
            <person name="Muszewska A."/>
            <person name="Grynberg M."/>
            <person name="Mandel M.A."/>
            <person name="Kellner E.M."/>
            <person name="Barker B.M."/>
            <person name="Galgiani J.N."/>
            <person name="Orbach M.J."/>
            <person name="Kirkland T.N."/>
            <person name="Cole G.T."/>
            <person name="Henn M.R."/>
            <person name="Birren B.W."/>
            <person name="Taylor J.W."/>
        </authorList>
    </citation>
    <scope>NUCLEOTIDE SEQUENCE [LARGE SCALE GENOMIC DNA]</scope>
    <source>
        <strain evidence="14">UAMH 1704</strain>
    </source>
</reference>
<dbReference type="InParanoid" id="C4JFX1"/>
<comment type="subcellular location">
    <subcellularLocation>
        <location evidence="1">Mitochondrion inner membrane</location>
        <topology evidence="1">Single-pass membrane protein</topology>
    </subcellularLocation>
</comment>
<dbReference type="GO" id="GO:0005743">
    <property type="term" value="C:mitochondrial inner membrane"/>
    <property type="evidence" value="ECO:0007669"/>
    <property type="project" value="UniProtKB-SubCell"/>
</dbReference>
<dbReference type="GO" id="GO:0006122">
    <property type="term" value="P:mitochondrial electron transport, ubiquinol to cytochrome c"/>
    <property type="evidence" value="ECO:0007669"/>
    <property type="project" value="InterPro"/>
</dbReference>
<dbReference type="Gene3D" id="1.20.5.260">
    <property type="entry name" value="Cytochrome b-c1 complex subunit 9"/>
    <property type="match status" value="1"/>
</dbReference>
<evidence type="ECO:0000256" key="5">
    <source>
        <dbReference type="ARBA" id="ARBA00022692"/>
    </source>
</evidence>
<name>C4JFX1_UNCRE</name>
<keyword evidence="10 12" id="KW-0472">Membrane</keyword>
<keyword evidence="8 12" id="KW-1133">Transmembrane helix</keyword>
<dbReference type="InterPro" id="IPR008027">
    <property type="entry name" value="QCR9"/>
</dbReference>
<keyword evidence="7" id="KW-0249">Electron transport</keyword>
<evidence type="ECO:0000256" key="2">
    <source>
        <dbReference type="ARBA" id="ARBA00007856"/>
    </source>
</evidence>
<evidence type="ECO:0000256" key="10">
    <source>
        <dbReference type="ARBA" id="ARBA00023136"/>
    </source>
</evidence>
<dbReference type="SUPFAM" id="SSF81514">
    <property type="entry name" value="Subunit X (non-heme 7 kDa protein) of cytochrome bc1 complex (Ubiquinol-cytochrome c reductase)"/>
    <property type="match status" value="1"/>
</dbReference>
<dbReference type="Pfam" id="PF05365">
    <property type="entry name" value="UCR_UQCRX_QCR9"/>
    <property type="match status" value="1"/>
</dbReference>
<keyword evidence="4" id="KW-0679">Respiratory chain</keyword>
<feature type="transmembrane region" description="Helical" evidence="12">
    <location>
        <begin position="46"/>
        <end position="63"/>
    </location>
</feature>
<evidence type="ECO:0000256" key="8">
    <source>
        <dbReference type="ARBA" id="ARBA00022989"/>
    </source>
</evidence>
<dbReference type="VEuPathDB" id="FungiDB:UREG_01051"/>
<evidence type="ECO:0000313" key="13">
    <source>
        <dbReference type="EMBL" id="EEP76202.1"/>
    </source>
</evidence>
<dbReference type="GO" id="GO:0045275">
    <property type="term" value="C:respiratory chain complex III"/>
    <property type="evidence" value="ECO:0007669"/>
    <property type="project" value="InterPro"/>
</dbReference>
<dbReference type="OrthoDB" id="44067at2759"/>
<organism evidence="13 14">
    <name type="scientific">Uncinocarpus reesii (strain UAMH 1704)</name>
    <dbReference type="NCBI Taxonomy" id="336963"/>
    <lineage>
        <taxon>Eukaryota</taxon>
        <taxon>Fungi</taxon>
        <taxon>Dikarya</taxon>
        <taxon>Ascomycota</taxon>
        <taxon>Pezizomycotina</taxon>
        <taxon>Eurotiomycetes</taxon>
        <taxon>Eurotiomycetidae</taxon>
        <taxon>Onygenales</taxon>
        <taxon>Onygenaceae</taxon>
        <taxon>Uncinocarpus</taxon>
    </lineage>
</organism>
<accession>C4JFX1</accession>
<dbReference type="InterPro" id="IPR036656">
    <property type="entry name" value="QCR9_sf"/>
</dbReference>
<keyword evidence="6" id="KW-0999">Mitochondrion inner membrane</keyword>
<evidence type="ECO:0000256" key="11">
    <source>
        <dbReference type="ARBA" id="ARBA00044247"/>
    </source>
</evidence>
<comment type="similarity">
    <text evidence="2">Belongs to the UQCR10/QCR9 family.</text>
</comment>